<accession>A0A4C1ZBR1</accession>
<keyword evidence="1" id="KW-0472">Membrane</keyword>
<name>A0A4C1ZBR1_EUMVA</name>
<proteinExistence type="predicted"/>
<dbReference type="Proteomes" id="UP000299102">
    <property type="component" value="Unassembled WGS sequence"/>
</dbReference>
<comment type="caution">
    <text evidence="2">The sequence shown here is derived from an EMBL/GenBank/DDBJ whole genome shotgun (WGS) entry which is preliminary data.</text>
</comment>
<keyword evidence="3" id="KW-1185">Reference proteome</keyword>
<dbReference type="EMBL" id="BGZK01001655">
    <property type="protein sequence ID" value="GBP84035.1"/>
    <property type="molecule type" value="Genomic_DNA"/>
</dbReference>
<evidence type="ECO:0000256" key="1">
    <source>
        <dbReference type="SAM" id="Phobius"/>
    </source>
</evidence>
<gene>
    <name evidence="2" type="ORF">EVAR_56883_1</name>
</gene>
<evidence type="ECO:0000313" key="3">
    <source>
        <dbReference type="Proteomes" id="UP000299102"/>
    </source>
</evidence>
<feature type="transmembrane region" description="Helical" evidence="1">
    <location>
        <begin position="39"/>
        <end position="70"/>
    </location>
</feature>
<keyword evidence="1" id="KW-1133">Transmembrane helix</keyword>
<evidence type="ECO:0000313" key="2">
    <source>
        <dbReference type="EMBL" id="GBP84035.1"/>
    </source>
</evidence>
<sequence length="119" mass="13106">MGIETCTCSRVNGTELHTFAISSATSEKKKKKPQRRGEAAFLQFLSNILNLISVLFLIPFPFMLLILILVSHPIPTLVPCSVLTSPGLDSQFSLFVPFTTLIPMPIKVPISMGQMLESK</sequence>
<protein>
    <recommendedName>
        <fullName evidence="4">Transmembrane protein</fullName>
    </recommendedName>
</protein>
<evidence type="ECO:0008006" key="4">
    <source>
        <dbReference type="Google" id="ProtNLM"/>
    </source>
</evidence>
<dbReference type="AlphaFoldDB" id="A0A4C1ZBR1"/>
<keyword evidence="1" id="KW-0812">Transmembrane</keyword>
<organism evidence="2 3">
    <name type="scientific">Eumeta variegata</name>
    <name type="common">Bagworm moth</name>
    <name type="synonym">Eumeta japonica</name>
    <dbReference type="NCBI Taxonomy" id="151549"/>
    <lineage>
        <taxon>Eukaryota</taxon>
        <taxon>Metazoa</taxon>
        <taxon>Ecdysozoa</taxon>
        <taxon>Arthropoda</taxon>
        <taxon>Hexapoda</taxon>
        <taxon>Insecta</taxon>
        <taxon>Pterygota</taxon>
        <taxon>Neoptera</taxon>
        <taxon>Endopterygota</taxon>
        <taxon>Lepidoptera</taxon>
        <taxon>Glossata</taxon>
        <taxon>Ditrysia</taxon>
        <taxon>Tineoidea</taxon>
        <taxon>Psychidae</taxon>
        <taxon>Oiketicinae</taxon>
        <taxon>Eumeta</taxon>
    </lineage>
</organism>
<reference evidence="2 3" key="1">
    <citation type="journal article" date="2019" name="Commun. Biol.">
        <title>The bagworm genome reveals a unique fibroin gene that provides high tensile strength.</title>
        <authorList>
            <person name="Kono N."/>
            <person name="Nakamura H."/>
            <person name="Ohtoshi R."/>
            <person name="Tomita M."/>
            <person name="Numata K."/>
            <person name="Arakawa K."/>
        </authorList>
    </citation>
    <scope>NUCLEOTIDE SEQUENCE [LARGE SCALE GENOMIC DNA]</scope>
</reference>